<dbReference type="PANTHER" id="PTHR30086:SF20">
    <property type="entry name" value="ARGININE EXPORTER PROTEIN ARGO-RELATED"/>
    <property type="match status" value="1"/>
</dbReference>
<accession>A0A0F9XIX1</accession>
<keyword evidence="5 6" id="KW-0472">Membrane</keyword>
<evidence type="ECO:0000256" key="3">
    <source>
        <dbReference type="ARBA" id="ARBA00022692"/>
    </source>
</evidence>
<keyword evidence="3 6" id="KW-0812">Transmembrane</keyword>
<dbReference type="Pfam" id="PF01810">
    <property type="entry name" value="LysE"/>
    <property type="match status" value="1"/>
</dbReference>
<proteinExistence type="predicted"/>
<dbReference type="InterPro" id="IPR001123">
    <property type="entry name" value="LeuE-type"/>
</dbReference>
<dbReference type="GO" id="GO:0015171">
    <property type="term" value="F:amino acid transmembrane transporter activity"/>
    <property type="evidence" value="ECO:0007669"/>
    <property type="project" value="TreeGrafter"/>
</dbReference>
<evidence type="ECO:0000256" key="4">
    <source>
        <dbReference type="ARBA" id="ARBA00022989"/>
    </source>
</evidence>
<comment type="subcellular location">
    <subcellularLocation>
        <location evidence="1">Cell membrane</location>
        <topology evidence="1">Multi-pass membrane protein</topology>
    </subcellularLocation>
</comment>
<evidence type="ECO:0000256" key="2">
    <source>
        <dbReference type="ARBA" id="ARBA00022475"/>
    </source>
</evidence>
<comment type="caution">
    <text evidence="7">The sequence shown here is derived from an EMBL/GenBank/DDBJ whole genome shotgun (WGS) entry which is preliminary data.</text>
</comment>
<evidence type="ECO:0000256" key="6">
    <source>
        <dbReference type="SAM" id="Phobius"/>
    </source>
</evidence>
<evidence type="ECO:0000313" key="7">
    <source>
        <dbReference type="EMBL" id="KKN99211.1"/>
    </source>
</evidence>
<feature type="transmembrane region" description="Helical" evidence="6">
    <location>
        <begin position="76"/>
        <end position="93"/>
    </location>
</feature>
<dbReference type="AlphaFoldDB" id="A0A0F9XIX1"/>
<dbReference type="GO" id="GO:0005886">
    <property type="term" value="C:plasma membrane"/>
    <property type="evidence" value="ECO:0007669"/>
    <property type="project" value="UniProtKB-SubCell"/>
</dbReference>
<keyword evidence="4 6" id="KW-1133">Transmembrane helix</keyword>
<evidence type="ECO:0000256" key="1">
    <source>
        <dbReference type="ARBA" id="ARBA00004651"/>
    </source>
</evidence>
<dbReference type="EMBL" id="LAZR01000048">
    <property type="protein sequence ID" value="KKN99211.1"/>
    <property type="molecule type" value="Genomic_DNA"/>
</dbReference>
<feature type="transmembrane region" description="Helical" evidence="6">
    <location>
        <begin position="42"/>
        <end position="70"/>
    </location>
</feature>
<feature type="transmembrane region" description="Helical" evidence="6">
    <location>
        <begin position="153"/>
        <end position="174"/>
    </location>
</feature>
<feature type="transmembrane region" description="Helical" evidence="6">
    <location>
        <begin position="114"/>
        <end position="141"/>
    </location>
</feature>
<protein>
    <submittedName>
        <fullName evidence="7">Uncharacterized protein</fullName>
    </submittedName>
</protein>
<gene>
    <name evidence="7" type="ORF">LCGC14_0140040</name>
</gene>
<keyword evidence="2" id="KW-1003">Cell membrane</keyword>
<feature type="transmembrane region" description="Helical" evidence="6">
    <location>
        <begin position="194"/>
        <end position="212"/>
    </location>
</feature>
<sequence length="214" mass="22533">MSLTPASLIALFSAMLVLSALPSISVLAVTSRALSGGFRHGAAVSAGVVTGDIIFILIVLFGLGLLLASAGSWVDYLKYAAAAYLLWMAVALWRSRNVTGAAGDTALHLRPTSLTSSFFSGLLLTLGDQKAVFFYLGFFPAFVDLSVLTVPDILLIVLITVITVGGVKLCYAWLVSRAGQTLALSSRARQLTRALNVLAALILVLAAAMVILRY</sequence>
<evidence type="ECO:0000256" key="5">
    <source>
        <dbReference type="ARBA" id="ARBA00023136"/>
    </source>
</evidence>
<reference evidence="7" key="1">
    <citation type="journal article" date="2015" name="Nature">
        <title>Complex archaea that bridge the gap between prokaryotes and eukaryotes.</title>
        <authorList>
            <person name="Spang A."/>
            <person name="Saw J.H."/>
            <person name="Jorgensen S.L."/>
            <person name="Zaremba-Niedzwiedzka K."/>
            <person name="Martijn J."/>
            <person name="Lind A.E."/>
            <person name="van Eijk R."/>
            <person name="Schleper C."/>
            <person name="Guy L."/>
            <person name="Ettema T.J."/>
        </authorList>
    </citation>
    <scope>NUCLEOTIDE SEQUENCE</scope>
</reference>
<name>A0A0F9XIX1_9ZZZZ</name>
<organism evidence="7">
    <name type="scientific">marine sediment metagenome</name>
    <dbReference type="NCBI Taxonomy" id="412755"/>
    <lineage>
        <taxon>unclassified sequences</taxon>
        <taxon>metagenomes</taxon>
        <taxon>ecological metagenomes</taxon>
    </lineage>
</organism>
<feature type="transmembrane region" description="Helical" evidence="6">
    <location>
        <begin position="6"/>
        <end position="30"/>
    </location>
</feature>
<dbReference type="PANTHER" id="PTHR30086">
    <property type="entry name" value="ARGININE EXPORTER PROTEIN ARGO"/>
    <property type="match status" value="1"/>
</dbReference>